<keyword evidence="1" id="KW-0472">Membrane</keyword>
<reference evidence="2" key="1">
    <citation type="submission" date="2015-10" db="EMBL/GenBank/DDBJ databases">
        <authorList>
            <person name="Gilbert D.G."/>
        </authorList>
    </citation>
    <scope>NUCLEOTIDE SEQUENCE</scope>
</reference>
<organism evidence="2">
    <name type="scientific">hydrothermal vent metagenome</name>
    <dbReference type="NCBI Taxonomy" id="652676"/>
    <lineage>
        <taxon>unclassified sequences</taxon>
        <taxon>metagenomes</taxon>
        <taxon>ecological metagenomes</taxon>
    </lineage>
</organism>
<sequence>MIILLSGLVWGIRNNNVMLELNALFIGSGIFYIANMLLKKD</sequence>
<gene>
    <name evidence="2" type="ORF">MGWOODY_Mmi2515</name>
</gene>
<evidence type="ECO:0000256" key="1">
    <source>
        <dbReference type="SAM" id="Phobius"/>
    </source>
</evidence>
<evidence type="ECO:0000313" key="2">
    <source>
        <dbReference type="EMBL" id="CUV08611.1"/>
    </source>
</evidence>
<protein>
    <submittedName>
        <fullName evidence="2">Uncharacterized protein</fullName>
    </submittedName>
</protein>
<keyword evidence="1" id="KW-0812">Transmembrane</keyword>
<keyword evidence="1" id="KW-1133">Transmembrane helix</keyword>
<dbReference type="EMBL" id="FAXC01000092">
    <property type="protein sequence ID" value="CUV08611.1"/>
    <property type="molecule type" value="Genomic_DNA"/>
</dbReference>
<proteinExistence type="predicted"/>
<dbReference type="AlphaFoldDB" id="A0A170QC30"/>
<accession>A0A170QC30</accession>
<feature type="transmembrane region" description="Helical" evidence="1">
    <location>
        <begin position="17"/>
        <end position="38"/>
    </location>
</feature>
<name>A0A170QC30_9ZZZZ</name>